<protein>
    <submittedName>
        <fullName evidence="7">6-phospho-beta-glucosidase</fullName>
    </submittedName>
</protein>
<dbReference type="PROSITE" id="PS00572">
    <property type="entry name" value="GLYCOSYL_HYDROL_F1_1"/>
    <property type="match status" value="1"/>
</dbReference>
<evidence type="ECO:0000313" key="8">
    <source>
        <dbReference type="Proteomes" id="UP000063919"/>
    </source>
</evidence>
<dbReference type="GO" id="GO:0016052">
    <property type="term" value="P:carbohydrate catabolic process"/>
    <property type="evidence" value="ECO:0007669"/>
    <property type="project" value="TreeGrafter"/>
</dbReference>
<accession>A0A0M4KET2</accession>
<dbReference type="PATRIC" id="fig|362837.3.peg.667"/>
<evidence type="ECO:0000256" key="6">
    <source>
        <dbReference type="RuleBase" id="RU004468"/>
    </source>
</evidence>
<dbReference type="PROSITE" id="PS00653">
    <property type="entry name" value="GLYCOSYL_HYDROL_F1_2"/>
    <property type="match status" value="1"/>
</dbReference>
<dbReference type="PRINTS" id="PR00131">
    <property type="entry name" value="GLHYDRLASE1"/>
</dbReference>
<dbReference type="InterPro" id="IPR017853">
    <property type="entry name" value="GH"/>
</dbReference>
<dbReference type="InterPro" id="IPR001360">
    <property type="entry name" value="Glyco_hydro_1"/>
</dbReference>
<dbReference type="Proteomes" id="UP000063919">
    <property type="component" value="Chromosome"/>
</dbReference>
<evidence type="ECO:0000313" key="7">
    <source>
        <dbReference type="EMBL" id="ALD66557.1"/>
    </source>
</evidence>
<dbReference type="GO" id="GO:0005829">
    <property type="term" value="C:cytosol"/>
    <property type="evidence" value="ECO:0007669"/>
    <property type="project" value="TreeGrafter"/>
</dbReference>
<dbReference type="InterPro" id="IPR018120">
    <property type="entry name" value="Glyco_hydro_1_AS"/>
</dbReference>
<dbReference type="RefSeq" id="WP_053946311.1">
    <property type="nucleotide sequence ID" value="NZ_CP012622.1"/>
</dbReference>
<dbReference type="AlphaFoldDB" id="A0A0M4KET2"/>
<evidence type="ECO:0000256" key="2">
    <source>
        <dbReference type="ARBA" id="ARBA00022801"/>
    </source>
</evidence>
<keyword evidence="8" id="KW-1185">Reference proteome</keyword>
<dbReference type="InterPro" id="IPR033132">
    <property type="entry name" value="GH_1_N_CS"/>
</dbReference>
<proteinExistence type="inferred from homology"/>
<dbReference type="OrthoDB" id="391810at2"/>
<evidence type="ECO:0000256" key="5">
    <source>
        <dbReference type="RuleBase" id="RU003690"/>
    </source>
</evidence>
<name>A0A0M4KET2_9MOLU</name>
<dbReference type="EMBL" id="CP012622">
    <property type="protein sequence ID" value="ALD66557.1"/>
    <property type="molecule type" value="Genomic_DNA"/>
</dbReference>
<keyword evidence="2 6" id="KW-0378">Hydrolase</keyword>
<dbReference type="PANTHER" id="PTHR10353:SF122">
    <property type="entry name" value="6-PHOSPHO-BETA-GLUCOSIDASE ASCB-RELATED"/>
    <property type="match status" value="1"/>
</dbReference>
<comment type="similarity">
    <text evidence="1 5">Belongs to the glycosyl hydrolase 1 family.</text>
</comment>
<reference evidence="7 8" key="1">
    <citation type="journal article" date="2015" name="Genome Announc.">
        <title>Complete Genome Sequence of Spiroplasma cantharicola CC-1T (DSM 21588), a Bacterium Isolated from Soldier Beetle (Cantharis carolinus).</title>
        <authorList>
            <person name="Lo W.S."/>
            <person name="Liu P.Y."/>
            <person name="Kuo C.H."/>
        </authorList>
    </citation>
    <scope>NUCLEOTIDE SEQUENCE [LARGE SCALE GENOMIC DNA]</scope>
    <source>
        <strain evidence="7 8">CC-1</strain>
    </source>
</reference>
<gene>
    <name evidence="7" type="primary">bglA</name>
    <name evidence="7" type="ORF">SCANT_v1c06510</name>
</gene>
<dbReference type="KEGG" id="scj:SCANT_v1c06510"/>
<evidence type="ECO:0000256" key="3">
    <source>
        <dbReference type="ARBA" id="ARBA00023295"/>
    </source>
</evidence>
<dbReference type="STRING" id="362837.SCANT_v1c06510"/>
<organism evidence="7 8">
    <name type="scientific">Spiroplasma cantharicola</name>
    <dbReference type="NCBI Taxonomy" id="362837"/>
    <lineage>
        <taxon>Bacteria</taxon>
        <taxon>Bacillati</taxon>
        <taxon>Mycoplasmatota</taxon>
        <taxon>Mollicutes</taxon>
        <taxon>Entomoplasmatales</taxon>
        <taxon>Spiroplasmataceae</taxon>
        <taxon>Spiroplasma</taxon>
    </lineage>
</organism>
<evidence type="ECO:0000256" key="4">
    <source>
        <dbReference type="PROSITE-ProRule" id="PRU10055"/>
    </source>
</evidence>
<sequence>MNKITKNFLWGASTSAYQVEGAWNKDGKGLSVQDVSAGGFIKGLNVEDITDFKVASDHYHHYKEDIALMAEMGFKSYRFSINWTRIYPKGIEQEPNQKGVEFYHNLLDELIKHKIEPLVTIHHFDLPNYLEEQGGWKNKDLIVDAYLRYAKTLFNEYKNKVKYWQTINEQNMVVMFGHLLSKQFTGVDNGQESYQMFHNMNVAQAKAILLLKTINKKAKIGVAPNISLVYPQTNKPEDVLAAHNANLIRNWIYIDPFVKGGYDQILLNFWKENNYKIDILEEEMKLFKKAKINFIAFNYYSSMSVKAPTKDQDFKVGDQQMGFNLENMFQSAKNDNLQVSEYGWEIDPIGFRLTARALHDRYNLPIIITENGLGAKDVLTSEGKIHDKYRIDYLRKHIEQIPKIINDGVKLFGYNPWSAIDLVSTHQGISKRYGFVYVNRDEFDLKDMKRYRKDSFYWYQKVIASNGNNID</sequence>
<dbReference type="PANTHER" id="PTHR10353">
    <property type="entry name" value="GLYCOSYL HYDROLASE"/>
    <property type="match status" value="1"/>
</dbReference>
<dbReference type="SUPFAM" id="SSF51445">
    <property type="entry name" value="(Trans)glycosidases"/>
    <property type="match status" value="1"/>
</dbReference>
<dbReference type="Gene3D" id="3.20.20.80">
    <property type="entry name" value="Glycosidases"/>
    <property type="match status" value="1"/>
</dbReference>
<feature type="active site" description="Nucleophile" evidence="4">
    <location>
        <position position="370"/>
    </location>
</feature>
<dbReference type="FunFam" id="3.20.20.80:FF:000004">
    <property type="entry name" value="Beta-glucosidase 6-phospho-beta-glucosidase"/>
    <property type="match status" value="1"/>
</dbReference>
<dbReference type="Pfam" id="PF00232">
    <property type="entry name" value="Glyco_hydro_1"/>
    <property type="match status" value="1"/>
</dbReference>
<dbReference type="GO" id="GO:0008422">
    <property type="term" value="F:beta-glucosidase activity"/>
    <property type="evidence" value="ECO:0007669"/>
    <property type="project" value="TreeGrafter"/>
</dbReference>
<evidence type="ECO:0000256" key="1">
    <source>
        <dbReference type="ARBA" id="ARBA00010838"/>
    </source>
</evidence>
<keyword evidence="3 6" id="KW-0326">Glycosidase</keyword>